<evidence type="ECO:0000313" key="2">
    <source>
        <dbReference type="EMBL" id="KAJ8652546.1"/>
    </source>
</evidence>
<sequence length="243" mass="27503">MHQGRYSSSALLLLFASIMVGFIAPPVVAVKVHLSKSKEEALAYCDGIKFKMSNGEHSQEVMHTYQAVYPDQQGNDVFYHCGDRKEYPTDVNRSKKDCKSAATKTKETPDKHVHYECLSDGGWALVDCSPHNGRITCEYPERDEYLQNHPEKLVEYLKKDDPELVEYIKKAHPELFRNLEKGTLNPNDVYEILDASQEFDKKQLHSKAQPASGLVESYYMDAKLAGADLVDVFAKSDYGTQTN</sequence>
<keyword evidence="1" id="KW-0732">Signal</keyword>
<accession>A0AAD7USY3</accession>
<protein>
    <submittedName>
        <fullName evidence="2">Uncharacterized protein</fullName>
    </submittedName>
</protein>
<feature type="signal peptide" evidence="1">
    <location>
        <begin position="1"/>
        <end position="29"/>
    </location>
</feature>
<proteinExistence type="predicted"/>
<dbReference type="Proteomes" id="UP001234581">
    <property type="component" value="Unassembled WGS sequence"/>
</dbReference>
<evidence type="ECO:0000313" key="3">
    <source>
        <dbReference type="Proteomes" id="UP001234581"/>
    </source>
</evidence>
<evidence type="ECO:0000256" key="1">
    <source>
        <dbReference type="SAM" id="SignalP"/>
    </source>
</evidence>
<reference evidence="2 3" key="1">
    <citation type="submission" date="2023-03" db="EMBL/GenBank/DDBJ databases">
        <title>Genome sequence of Lichtheimia ornata CBS 291.66.</title>
        <authorList>
            <person name="Mohabir J.T."/>
            <person name="Shea T.P."/>
            <person name="Kurbessoian T."/>
            <person name="Berby B."/>
            <person name="Fontaine J."/>
            <person name="Livny J."/>
            <person name="Gnirke A."/>
            <person name="Stajich J.E."/>
            <person name="Cuomo C.A."/>
        </authorList>
    </citation>
    <scope>NUCLEOTIDE SEQUENCE [LARGE SCALE GENOMIC DNA]</scope>
    <source>
        <strain evidence="2">CBS 291.66</strain>
    </source>
</reference>
<keyword evidence="3" id="KW-1185">Reference proteome</keyword>
<dbReference type="EMBL" id="JARTCD010000101">
    <property type="protein sequence ID" value="KAJ8652546.1"/>
    <property type="molecule type" value="Genomic_DNA"/>
</dbReference>
<feature type="chain" id="PRO_5042264246" evidence="1">
    <location>
        <begin position="30"/>
        <end position="243"/>
    </location>
</feature>
<dbReference type="AlphaFoldDB" id="A0AAD7USY3"/>
<dbReference type="GeneID" id="83219203"/>
<name>A0AAD7USY3_9FUNG</name>
<dbReference type="RefSeq" id="XP_058337460.1">
    <property type="nucleotide sequence ID" value="XM_058491767.1"/>
</dbReference>
<organism evidence="2 3">
    <name type="scientific">Lichtheimia ornata</name>
    <dbReference type="NCBI Taxonomy" id="688661"/>
    <lineage>
        <taxon>Eukaryota</taxon>
        <taxon>Fungi</taxon>
        <taxon>Fungi incertae sedis</taxon>
        <taxon>Mucoromycota</taxon>
        <taxon>Mucoromycotina</taxon>
        <taxon>Mucoromycetes</taxon>
        <taxon>Mucorales</taxon>
        <taxon>Lichtheimiaceae</taxon>
        <taxon>Lichtheimia</taxon>
    </lineage>
</organism>
<comment type="caution">
    <text evidence="2">The sequence shown here is derived from an EMBL/GenBank/DDBJ whole genome shotgun (WGS) entry which is preliminary data.</text>
</comment>
<gene>
    <name evidence="2" type="ORF">O0I10_011805</name>
</gene>